<evidence type="ECO:0000313" key="8">
    <source>
        <dbReference type="Proteomes" id="UP001233999"/>
    </source>
</evidence>
<feature type="chain" id="PRO_5042211621" description="Carboxylesterase type B domain-containing protein" evidence="5">
    <location>
        <begin position="19"/>
        <end position="852"/>
    </location>
</feature>
<dbReference type="PROSITE" id="PS00122">
    <property type="entry name" value="CARBOXYLESTERASE_B_1"/>
    <property type="match status" value="2"/>
</dbReference>
<keyword evidence="4" id="KW-0325">Glycoprotein</keyword>
<feature type="domain" description="Carboxylesterase type B" evidence="6">
    <location>
        <begin position="23"/>
        <end position="541"/>
    </location>
</feature>
<evidence type="ECO:0000256" key="5">
    <source>
        <dbReference type="SAM" id="SignalP"/>
    </source>
</evidence>
<dbReference type="EMBL" id="JASPKZ010007884">
    <property type="protein sequence ID" value="KAJ9581580.1"/>
    <property type="molecule type" value="Genomic_DNA"/>
</dbReference>
<evidence type="ECO:0000256" key="3">
    <source>
        <dbReference type="ARBA" id="ARBA00022801"/>
    </source>
</evidence>
<evidence type="ECO:0000313" key="7">
    <source>
        <dbReference type="EMBL" id="KAJ9581580.1"/>
    </source>
</evidence>
<dbReference type="FunFam" id="3.40.50.1820:FF:000155">
    <property type="entry name" value="Carboxylic ester hydrolase"/>
    <property type="match status" value="1"/>
</dbReference>
<name>A0AAD7ZJM2_DIPPU</name>
<dbReference type="InterPro" id="IPR002018">
    <property type="entry name" value="CarbesteraseB"/>
</dbReference>
<protein>
    <recommendedName>
        <fullName evidence="6">Carboxylesterase type B domain-containing protein</fullName>
    </recommendedName>
</protein>
<dbReference type="InterPro" id="IPR029058">
    <property type="entry name" value="AB_hydrolase_fold"/>
</dbReference>
<dbReference type="Pfam" id="PF00135">
    <property type="entry name" value="COesterase"/>
    <property type="match status" value="2"/>
</dbReference>
<evidence type="ECO:0000256" key="1">
    <source>
        <dbReference type="ARBA" id="ARBA00005964"/>
    </source>
</evidence>
<dbReference type="PANTHER" id="PTHR43142">
    <property type="entry name" value="CARBOXYLIC ESTER HYDROLASE"/>
    <property type="match status" value="1"/>
</dbReference>
<comment type="caution">
    <text evidence="7">The sequence shown here is derived from an EMBL/GenBank/DDBJ whole genome shotgun (WGS) entry which is preliminary data.</text>
</comment>
<evidence type="ECO:0000256" key="4">
    <source>
        <dbReference type="ARBA" id="ARBA00023180"/>
    </source>
</evidence>
<evidence type="ECO:0000256" key="2">
    <source>
        <dbReference type="ARBA" id="ARBA00022487"/>
    </source>
</evidence>
<gene>
    <name evidence="7" type="ORF">L9F63_023239</name>
</gene>
<reference evidence="7" key="1">
    <citation type="journal article" date="2023" name="IScience">
        <title>Live-bearing cockroach genome reveals convergent evolutionary mechanisms linked to viviparity in insects and beyond.</title>
        <authorList>
            <person name="Fouks B."/>
            <person name="Harrison M.C."/>
            <person name="Mikhailova A.A."/>
            <person name="Marchal E."/>
            <person name="English S."/>
            <person name="Carruthers M."/>
            <person name="Jennings E.C."/>
            <person name="Chiamaka E.L."/>
            <person name="Frigard R.A."/>
            <person name="Pippel M."/>
            <person name="Attardo G.M."/>
            <person name="Benoit J.B."/>
            <person name="Bornberg-Bauer E."/>
            <person name="Tobe S.S."/>
        </authorList>
    </citation>
    <scope>NUCLEOTIDE SEQUENCE</scope>
    <source>
        <strain evidence="7">Stay&amp;Tobe</strain>
    </source>
</reference>
<dbReference type="PANTHER" id="PTHR43142:SF1">
    <property type="entry name" value="CARBOXYLIC ESTER HYDROLASE"/>
    <property type="match status" value="1"/>
</dbReference>
<dbReference type="Gene3D" id="3.40.50.1820">
    <property type="entry name" value="alpha/beta hydrolase"/>
    <property type="match status" value="2"/>
</dbReference>
<accession>A0AAD7ZJM2</accession>
<keyword evidence="2" id="KW-0719">Serine esterase</keyword>
<dbReference type="SUPFAM" id="SSF53474">
    <property type="entry name" value="alpha/beta-Hydrolases"/>
    <property type="match status" value="2"/>
</dbReference>
<keyword evidence="3" id="KW-0378">Hydrolase</keyword>
<proteinExistence type="inferred from homology"/>
<sequence>MLFLCIALILGNINLSTCQEETLIVNVTQGQLRGKVASTFRGLDYYSFQGIPYAKPPIAELRFKAPQPAESWEGVRDALEEGSVCPQLGVTANEDCLFVNVYTTYLPEKSSDELRPVLVWIHGGGYTTGSGNIEDQGPDYLLEEEIVLVTMNYRLGALGFLSTGDSVIPGNFGLKDQVMALRWIQENIAQFGGDPDKVTIFGMSAGGASIHYQVLSPLSKGLFHGAIAQSGSALNPWAFDETSTARNRTLRYAKALGITTEDSTELLEFFNSLSFQELLDGVAKTQTDLEKNHAIAFFVPTVEPKSDEAFLPDHPLSIMSEGTFNHVPFMTGTVSQEGMIRLDEVYNNPTATEYYDNNFDLILPENLLARIDSGTAKEIARTVKQLYFGDSKFSQQTLRQYVNFISDTQFLNGVSTHARMIGTSSTAPVYHYFFSFPGRLGNSLMNNGDYFPGITHGEEKGYLFYKTPSFDIEGTPEDLTLKRMIALWSNFVRKGNPTPEPDPLLQNVTWSPVTELDHFYLDIGGDLILKRDVDIDHMEFWNTLYNQHFYMDKTLPHRPILLLYARLKMWVAATVIVFVNVLNLCLCQDTVTVTVSQGQLRGRVAYTVNGATYFSFQGIPYAKPPVGELRFRPPQPAESWEGTKDALTWGPVCPQTGQNGSEDCLFINVFSTQLPENSSGNLKPVLVFIHGGGYLTGAGEFGPDYLLEQGDIVIAAMNYRLGALGFISLPGTEITSNNGLKDQNLALKWIQENIAQFGGDPNKVTIWGESAGATSVGMQMLSPMSTGLFHGVLADSGSVLTPWAVYVPGAGRSTAFQLGQLLGINTDDTSVLISTLRNATVEELVTATSSLS</sequence>
<feature type="signal peptide" evidence="5">
    <location>
        <begin position="1"/>
        <end position="18"/>
    </location>
</feature>
<organism evidence="7 8">
    <name type="scientific">Diploptera punctata</name>
    <name type="common">Pacific beetle cockroach</name>
    <dbReference type="NCBI Taxonomy" id="6984"/>
    <lineage>
        <taxon>Eukaryota</taxon>
        <taxon>Metazoa</taxon>
        <taxon>Ecdysozoa</taxon>
        <taxon>Arthropoda</taxon>
        <taxon>Hexapoda</taxon>
        <taxon>Insecta</taxon>
        <taxon>Pterygota</taxon>
        <taxon>Neoptera</taxon>
        <taxon>Polyneoptera</taxon>
        <taxon>Dictyoptera</taxon>
        <taxon>Blattodea</taxon>
        <taxon>Blaberoidea</taxon>
        <taxon>Blaberidae</taxon>
        <taxon>Diplopterinae</taxon>
        <taxon>Diploptera</taxon>
    </lineage>
</organism>
<keyword evidence="8" id="KW-1185">Reference proteome</keyword>
<evidence type="ECO:0000259" key="6">
    <source>
        <dbReference type="Pfam" id="PF00135"/>
    </source>
</evidence>
<feature type="domain" description="Carboxylesterase type B" evidence="6">
    <location>
        <begin position="591"/>
        <end position="850"/>
    </location>
</feature>
<dbReference type="AlphaFoldDB" id="A0AAD7ZJM2"/>
<keyword evidence="5" id="KW-0732">Signal</keyword>
<dbReference type="Proteomes" id="UP001233999">
    <property type="component" value="Unassembled WGS sequence"/>
</dbReference>
<feature type="non-terminal residue" evidence="7">
    <location>
        <position position="852"/>
    </location>
</feature>
<dbReference type="InterPro" id="IPR019826">
    <property type="entry name" value="Carboxylesterase_B_AS"/>
</dbReference>
<comment type="similarity">
    <text evidence="1">Belongs to the type-B carboxylesterase/lipase family.</text>
</comment>
<reference evidence="7" key="2">
    <citation type="submission" date="2023-05" db="EMBL/GenBank/DDBJ databases">
        <authorList>
            <person name="Fouks B."/>
        </authorList>
    </citation>
    <scope>NUCLEOTIDE SEQUENCE</scope>
    <source>
        <strain evidence="7">Stay&amp;Tobe</strain>
        <tissue evidence="7">Testes</tissue>
    </source>
</reference>
<dbReference type="GO" id="GO:0052689">
    <property type="term" value="F:carboxylic ester hydrolase activity"/>
    <property type="evidence" value="ECO:0007669"/>
    <property type="project" value="UniProtKB-KW"/>
</dbReference>